<accession>A0A2R8AG53</accession>
<sequence>MDKCTSQAVAFALGVFAPSVAMSQGTPPLQICWAEWDPALYLFDLSKEFTVETDIQVDLELVPWTSFADVMISRLEGGDATCDIMIGDSQWIGLAAEEGHYEPLNSFLSEAEIDMEAYLTRAVDAYSAWPKGSANYYALPAMGDALGWVYRQDWFERPGIAADFQNEHGRPLRVPASWQELLEVAQFFQGREIDGQVVSGAAIYDERASEGITMGYSSALYAWDGLYELTPNSYEVDGAINATAAVNALEFYKILHDTATPADLEESYMVGNLDAYSEGRVAMQMNWFAFFPGIHADRSVGRGRSGFFANPGEEAVASTLGGQGMSIVSSSSNKDAAYQFLEWFSREEIQQKWWDFGGYSVHRSVLERPGFEQTRPFAEEYVTALSGARDFWQEPEYEQLLAAMQARVHDYVVRDVGTAQEALDQLARDWQEIFAARAGGL</sequence>
<dbReference type="EMBL" id="OMKW01000006">
    <property type="protein sequence ID" value="SPF31177.1"/>
    <property type="molecule type" value="Genomic_DNA"/>
</dbReference>
<dbReference type="InterPro" id="IPR050490">
    <property type="entry name" value="Bact_solute-bd_prot1"/>
</dbReference>
<protein>
    <recommendedName>
        <fullName evidence="7">ABC transporter-binding protein</fullName>
    </recommendedName>
</protein>
<dbReference type="SUPFAM" id="SSF53850">
    <property type="entry name" value="Periplasmic binding protein-like II"/>
    <property type="match status" value="1"/>
</dbReference>
<dbReference type="AlphaFoldDB" id="A0A2R8AG53"/>
<dbReference type="Pfam" id="PF01547">
    <property type="entry name" value="SBP_bac_1"/>
    <property type="match status" value="1"/>
</dbReference>
<evidence type="ECO:0000313" key="6">
    <source>
        <dbReference type="Proteomes" id="UP000244932"/>
    </source>
</evidence>
<dbReference type="OrthoDB" id="9812682at2"/>
<keyword evidence="6" id="KW-1185">Reference proteome</keyword>
<evidence type="ECO:0000256" key="1">
    <source>
        <dbReference type="ARBA" id="ARBA00004418"/>
    </source>
</evidence>
<comment type="subcellular location">
    <subcellularLocation>
        <location evidence="1">Periplasm</location>
    </subcellularLocation>
</comment>
<dbReference type="PANTHER" id="PTHR43649:SF34">
    <property type="entry name" value="ABC TRANSPORTER PERIPLASMIC-BINDING PROTEIN YCJN-RELATED"/>
    <property type="match status" value="1"/>
</dbReference>
<dbReference type="Proteomes" id="UP000244932">
    <property type="component" value="Unassembled WGS sequence"/>
</dbReference>
<proteinExistence type="inferred from homology"/>
<name>A0A2R8AG53_9RHOB</name>
<evidence type="ECO:0000256" key="3">
    <source>
        <dbReference type="ARBA" id="ARBA00022448"/>
    </source>
</evidence>
<dbReference type="GO" id="GO:0042597">
    <property type="term" value="C:periplasmic space"/>
    <property type="evidence" value="ECO:0007669"/>
    <property type="project" value="UniProtKB-SubCell"/>
</dbReference>
<dbReference type="PANTHER" id="PTHR43649">
    <property type="entry name" value="ARABINOSE-BINDING PROTEIN-RELATED"/>
    <property type="match status" value="1"/>
</dbReference>
<comment type="similarity">
    <text evidence="2">Belongs to the bacterial solute-binding protein 1 family.</text>
</comment>
<keyword evidence="3" id="KW-0813">Transport</keyword>
<evidence type="ECO:0008006" key="7">
    <source>
        <dbReference type="Google" id="ProtNLM"/>
    </source>
</evidence>
<evidence type="ECO:0000313" key="5">
    <source>
        <dbReference type="EMBL" id="SPF31177.1"/>
    </source>
</evidence>
<evidence type="ECO:0000256" key="2">
    <source>
        <dbReference type="ARBA" id="ARBA00008520"/>
    </source>
</evidence>
<evidence type="ECO:0000256" key="4">
    <source>
        <dbReference type="ARBA" id="ARBA00022729"/>
    </source>
</evidence>
<gene>
    <name evidence="5" type="ORF">POI8812_03528</name>
</gene>
<dbReference type="RefSeq" id="WP_108783893.1">
    <property type="nucleotide sequence ID" value="NZ_OMKW01000006.1"/>
</dbReference>
<keyword evidence="4" id="KW-0732">Signal</keyword>
<dbReference type="InterPro" id="IPR006059">
    <property type="entry name" value="SBP"/>
</dbReference>
<reference evidence="5 6" key="1">
    <citation type="submission" date="2018-03" db="EMBL/GenBank/DDBJ databases">
        <authorList>
            <person name="Keele B.F."/>
        </authorList>
    </citation>
    <scope>NUCLEOTIDE SEQUENCE [LARGE SCALE GENOMIC DNA]</scope>
    <source>
        <strain evidence="5 6">CeCT 8812</strain>
    </source>
</reference>
<dbReference type="Gene3D" id="3.40.190.10">
    <property type="entry name" value="Periplasmic binding protein-like II"/>
    <property type="match status" value="2"/>
</dbReference>
<organism evidence="5 6">
    <name type="scientific">Pontivivens insulae</name>
    <dbReference type="NCBI Taxonomy" id="1639689"/>
    <lineage>
        <taxon>Bacteria</taxon>
        <taxon>Pseudomonadati</taxon>
        <taxon>Pseudomonadota</taxon>
        <taxon>Alphaproteobacteria</taxon>
        <taxon>Rhodobacterales</taxon>
        <taxon>Paracoccaceae</taxon>
        <taxon>Pontivivens</taxon>
    </lineage>
</organism>